<gene>
    <name evidence="2" type="ORF">FB473_000302</name>
</gene>
<sequence length="230" mass="24681">MRTRIQVTPGPDRPQVELRGDVLAPRILATTPDGAEVAIVGTRMVLLAGDSVGIDVVVAPGGRLRIVEPVGTVAYGGPGSSQWDVSIELGAGAVLEWESQPFVVSDGADVTRTTRISLGADARLLQRETLVFGRSGQRGGSLVTRLDASGVDGPLLVEELDLRPDQRERVGILGDNRVLDSLLALGWRPGTPADLTAFELSEPGCLVRHVGHQHDHRPLDVCWFRWHGDL</sequence>
<evidence type="ECO:0000256" key="1">
    <source>
        <dbReference type="ARBA" id="ARBA00023186"/>
    </source>
</evidence>
<proteinExistence type="predicted"/>
<evidence type="ECO:0000313" key="3">
    <source>
        <dbReference type="Proteomes" id="UP000749311"/>
    </source>
</evidence>
<keyword evidence="1" id="KW-0143">Chaperone</keyword>
<evidence type="ECO:0000313" key="2">
    <source>
        <dbReference type="EMBL" id="NIH55657.1"/>
    </source>
</evidence>
<keyword evidence="3" id="KW-1185">Reference proteome</keyword>
<organism evidence="2 3">
    <name type="scientific">Brooklawnia cerclae</name>
    <dbReference type="NCBI Taxonomy" id="349934"/>
    <lineage>
        <taxon>Bacteria</taxon>
        <taxon>Bacillati</taxon>
        <taxon>Actinomycetota</taxon>
        <taxon>Actinomycetes</taxon>
        <taxon>Propionibacteriales</taxon>
        <taxon>Propionibacteriaceae</taxon>
        <taxon>Brooklawnia</taxon>
    </lineage>
</organism>
<dbReference type="RefSeq" id="WP_167164184.1">
    <property type="nucleotide sequence ID" value="NZ_BAAAOO010000012.1"/>
</dbReference>
<protein>
    <submittedName>
        <fullName evidence="2">Urease accessory protein</fullName>
    </submittedName>
</protein>
<reference evidence="2 3" key="1">
    <citation type="submission" date="2020-02" db="EMBL/GenBank/DDBJ databases">
        <title>Sequencing the genomes of 1000 actinobacteria strains.</title>
        <authorList>
            <person name="Klenk H.-P."/>
        </authorList>
    </citation>
    <scope>NUCLEOTIDE SEQUENCE [LARGE SCALE GENOMIC DNA]</scope>
    <source>
        <strain evidence="2 3">DSM 19609</strain>
    </source>
</reference>
<dbReference type="InterPro" id="IPR002669">
    <property type="entry name" value="UreD"/>
</dbReference>
<name>A0ABX0SG40_9ACTN</name>
<dbReference type="Pfam" id="PF01774">
    <property type="entry name" value="UreD"/>
    <property type="match status" value="1"/>
</dbReference>
<comment type="caution">
    <text evidence="2">The sequence shown here is derived from an EMBL/GenBank/DDBJ whole genome shotgun (WGS) entry which is preliminary data.</text>
</comment>
<dbReference type="Proteomes" id="UP000749311">
    <property type="component" value="Unassembled WGS sequence"/>
</dbReference>
<dbReference type="EMBL" id="JAAMOZ010000001">
    <property type="protein sequence ID" value="NIH55657.1"/>
    <property type="molecule type" value="Genomic_DNA"/>
</dbReference>
<accession>A0ABX0SG40</accession>